<evidence type="ECO:0000259" key="1">
    <source>
        <dbReference type="SMART" id="SM00849"/>
    </source>
</evidence>
<dbReference type="PANTHER" id="PTHR42951">
    <property type="entry name" value="METALLO-BETA-LACTAMASE DOMAIN-CONTAINING"/>
    <property type="match status" value="1"/>
</dbReference>
<name>A0ABS5PUN3_9FIRM</name>
<evidence type="ECO:0000313" key="2">
    <source>
        <dbReference type="EMBL" id="MBS7528271.1"/>
    </source>
</evidence>
<protein>
    <submittedName>
        <fullName evidence="2">MBL fold metallo-hydrolase</fullName>
    </submittedName>
</protein>
<dbReference type="InterPro" id="IPR050855">
    <property type="entry name" value="NDM-1-like"/>
</dbReference>
<gene>
    <name evidence="2" type="ORF">KHM83_16400</name>
</gene>
<dbReference type="RefSeq" id="WP_213238132.1">
    <property type="nucleotide sequence ID" value="NZ_JAHBCL010000034.1"/>
</dbReference>
<proteinExistence type="predicted"/>
<dbReference type="Pfam" id="PF00753">
    <property type="entry name" value="Lactamase_B"/>
    <property type="match status" value="1"/>
</dbReference>
<accession>A0ABS5PUN3</accession>
<organism evidence="2 3">
    <name type="scientific">Fusibacter paucivorans</name>
    <dbReference type="NCBI Taxonomy" id="76009"/>
    <lineage>
        <taxon>Bacteria</taxon>
        <taxon>Bacillati</taxon>
        <taxon>Bacillota</taxon>
        <taxon>Clostridia</taxon>
        <taxon>Eubacteriales</taxon>
        <taxon>Eubacteriales Family XII. Incertae Sedis</taxon>
        <taxon>Fusibacter</taxon>
    </lineage>
</organism>
<comment type="caution">
    <text evidence="2">The sequence shown here is derived from an EMBL/GenBank/DDBJ whole genome shotgun (WGS) entry which is preliminary data.</text>
</comment>
<evidence type="ECO:0000313" key="3">
    <source>
        <dbReference type="Proteomes" id="UP000746471"/>
    </source>
</evidence>
<dbReference type="PANTHER" id="PTHR42951:SF4">
    <property type="entry name" value="ACYL-COENZYME A THIOESTERASE MBLAC2"/>
    <property type="match status" value="1"/>
</dbReference>
<dbReference type="InterPro" id="IPR036866">
    <property type="entry name" value="RibonucZ/Hydroxyglut_hydro"/>
</dbReference>
<keyword evidence="3" id="KW-1185">Reference proteome</keyword>
<feature type="domain" description="Metallo-beta-lactamase" evidence="1">
    <location>
        <begin position="20"/>
        <end position="180"/>
    </location>
</feature>
<dbReference type="Gene3D" id="3.60.15.10">
    <property type="entry name" value="Ribonuclease Z/Hydroxyacylglutathione hydrolase-like"/>
    <property type="match status" value="1"/>
</dbReference>
<reference evidence="2 3" key="1">
    <citation type="submission" date="2021-05" db="EMBL/GenBank/DDBJ databases">
        <title>Fusibacter ferrireducens sp. nov., an anaerobic, sulfur- and Fe-reducing bacterium isolated from the mangrove sediment.</title>
        <authorList>
            <person name="Qiu D."/>
        </authorList>
    </citation>
    <scope>NUCLEOTIDE SEQUENCE [LARGE SCALE GENOMIC DNA]</scope>
    <source>
        <strain evidence="2 3">DSM 12116</strain>
    </source>
</reference>
<sequence>MDQYKFHEIRPNFYSIEMGMVRSFLFVGEAEMLLIDLGIGGSALKEQVKKIADLPIKVLFTHADRDHVGDAADFETRYMYPGELDYYENSAENPVDMEAVWEGDVIEIGDYHLEVIHLPGHTPGSIALLESGKRFLIGGDTVQKGPIFMFGKGRNFNALIASMKKLKRYTDNIDVIYACHFDLENPVSTIDAVQKGAEMMLAGQLKGVPEARFDHKVSRYDAAGVSFFAL</sequence>
<dbReference type="InterPro" id="IPR001279">
    <property type="entry name" value="Metallo-B-lactamas"/>
</dbReference>
<dbReference type="Proteomes" id="UP000746471">
    <property type="component" value="Unassembled WGS sequence"/>
</dbReference>
<dbReference type="SMART" id="SM00849">
    <property type="entry name" value="Lactamase_B"/>
    <property type="match status" value="1"/>
</dbReference>
<dbReference type="EMBL" id="JAHBCL010000034">
    <property type="protein sequence ID" value="MBS7528271.1"/>
    <property type="molecule type" value="Genomic_DNA"/>
</dbReference>
<dbReference type="SUPFAM" id="SSF56281">
    <property type="entry name" value="Metallo-hydrolase/oxidoreductase"/>
    <property type="match status" value="1"/>
</dbReference>